<evidence type="ECO:0000313" key="1">
    <source>
        <dbReference type="EMBL" id="KAJ8664493.1"/>
    </source>
</evidence>
<keyword evidence="2" id="KW-1185">Reference proteome</keyword>
<dbReference type="Proteomes" id="UP001239111">
    <property type="component" value="Chromosome 4"/>
</dbReference>
<name>A0ACC2N075_9HYME</name>
<accession>A0ACC2N075</accession>
<protein>
    <submittedName>
        <fullName evidence="1">Uncharacterized protein</fullName>
    </submittedName>
</protein>
<reference evidence="1" key="1">
    <citation type="submission" date="2023-04" db="EMBL/GenBank/DDBJ databases">
        <title>A chromosome-level genome assembly of the parasitoid wasp Eretmocerus hayati.</title>
        <authorList>
            <person name="Zhong Y."/>
            <person name="Liu S."/>
            <person name="Liu Y."/>
        </authorList>
    </citation>
    <scope>NUCLEOTIDE SEQUENCE</scope>
    <source>
        <strain evidence="1">ZJU_SS_LIU_2023</strain>
    </source>
</reference>
<sequence>MFQDIGVSKDLNERFRRHLTNSAEPLDIDFSIQFLSSGSWPFQQSFTFSLPTELERSVHRFTTFYNSQHSGRKLNWVHNMSKGELHTNCFKNRYTLQASTFQMAVLLQYNVSTSWTIQQLHESTQIKMDFLIQVIQILLIAKLLVTNDDECEVGPSSTVELYVNYKNKKLRVNINIPMKTELKIEQETTHKHIEEDRKLLFQAAIVRIMKMRTQLKHQQLVTEVLNQLSTRFKPRVHVIKKCIDILIEKEYLKRAEGQKDTYRYLV</sequence>
<gene>
    <name evidence="1" type="ORF">QAD02_006155</name>
</gene>
<proteinExistence type="predicted"/>
<dbReference type="EMBL" id="CM056744">
    <property type="protein sequence ID" value="KAJ8664493.1"/>
    <property type="molecule type" value="Genomic_DNA"/>
</dbReference>
<evidence type="ECO:0000313" key="2">
    <source>
        <dbReference type="Proteomes" id="UP001239111"/>
    </source>
</evidence>
<comment type="caution">
    <text evidence="1">The sequence shown here is derived from an EMBL/GenBank/DDBJ whole genome shotgun (WGS) entry which is preliminary data.</text>
</comment>
<organism evidence="1 2">
    <name type="scientific">Eretmocerus hayati</name>
    <dbReference type="NCBI Taxonomy" id="131215"/>
    <lineage>
        <taxon>Eukaryota</taxon>
        <taxon>Metazoa</taxon>
        <taxon>Ecdysozoa</taxon>
        <taxon>Arthropoda</taxon>
        <taxon>Hexapoda</taxon>
        <taxon>Insecta</taxon>
        <taxon>Pterygota</taxon>
        <taxon>Neoptera</taxon>
        <taxon>Endopterygota</taxon>
        <taxon>Hymenoptera</taxon>
        <taxon>Apocrita</taxon>
        <taxon>Proctotrupomorpha</taxon>
        <taxon>Chalcidoidea</taxon>
        <taxon>Aphelinidae</taxon>
        <taxon>Aphelininae</taxon>
        <taxon>Eretmocerus</taxon>
    </lineage>
</organism>